<protein>
    <recommendedName>
        <fullName evidence="3">Transposase</fullName>
    </recommendedName>
</protein>
<proteinExistence type="predicted"/>
<dbReference type="EMBL" id="AZJT01000074">
    <property type="protein sequence ID" value="ETW87970.1"/>
    <property type="molecule type" value="Genomic_DNA"/>
</dbReference>
<dbReference type="Proteomes" id="UP000024559">
    <property type="component" value="Chromosome"/>
</dbReference>
<dbReference type="AlphaFoldDB" id="A0A0E2Q040"/>
<name>A0A0E2Q040_STRTR</name>
<evidence type="ECO:0000313" key="1">
    <source>
        <dbReference type="EMBL" id="ETW87970.1"/>
    </source>
</evidence>
<gene>
    <name evidence="1" type="ORF">X841_11410</name>
</gene>
<dbReference type="HOGENOM" id="CLU_2720759_0_0_9"/>
<sequence>MSKTRVRAKAVTMTAKMIIRSVISIAKKKGRIRKATGLANTARIAIQIIVVLLRKLVVSSITFSSSRRLMTS</sequence>
<evidence type="ECO:0000313" key="2">
    <source>
        <dbReference type="Proteomes" id="UP000024559"/>
    </source>
</evidence>
<accession>A0A0E2Q040</accession>
<comment type="caution">
    <text evidence="1">The sequence shown here is derived from an EMBL/GenBank/DDBJ whole genome shotgun (WGS) entry which is preliminary data.</text>
</comment>
<organism evidence="1 2">
    <name type="scientific">Streptococcus thermophilus M17PTZA496</name>
    <dbReference type="NCBI Taxonomy" id="1433289"/>
    <lineage>
        <taxon>Bacteria</taxon>
        <taxon>Bacillati</taxon>
        <taxon>Bacillota</taxon>
        <taxon>Bacilli</taxon>
        <taxon>Lactobacillales</taxon>
        <taxon>Streptococcaceae</taxon>
        <taxon>Streptococcus</taxon>
    </lineage>
</organism>
<reference evidence="2" key="1">
    <citation type="submission" date="2013-12" db="EMBL/GenBank/DDBJ databases">
        <title>Genome sequences of Streptococcus thermophilus strains MTH17CL396 and M17PTZA496 isolated from Fontina cheese in Valle d'Aosta region (Italy).</title>
        <authorList>
            <person name="Treu L."/>
            <person name="Giacomini A."/>
            <person name="Corich V."/>
            <person name="Vendramin V."/>
            <person name="Bovo B."/>
        </authorList>
    </citation>
    <scope>NUCLEOTIDE SEQUENCE [LARGE SCALE GENOMIC DNA]</scope>
    <source>
        <strain evidence="2">M17PTZA496</strain>
    </source>
</reference>
<evidence type="ECO:0008006" key="3">
    <source>
        <dbReference type="Google" id="ProtNLM"/>
    </source>
</evidence>